<dbReference type="Pfam" id="PF00333">
    <property type="entry name" value="Ribosomal_S5"/>
    <property type="match status" value="1"/>
</dbReference>
<comment type="caution">
    <text evidence="11">The sequence shown here is derived from an EMBL/GenBank/DDBJ whole genome shotgun (WGS) entry which is preliminary data.</text>
</comment>
<comment type="function">
    <text evidence="6">Component of the mitochondrial ribosome (mitoribosome), a dedicated translation machinery responsible for the synthesis of mitochondrial genome-encoded proteins, including at least some of the essential transmembrane subunits of the mitochondrial respiratory chain. The mitoribosomes are attached to the mitochondrial inner membrane and translation products are cotranslationally integrated into the membrane.</text>
</comment>
<dbReference type="Gene3D" id="3.30.230.10">
    <property type="match status" value="1"/>
</dbReference>
<evidence type="ECO:0000256" key="4">
    <source>
        <dbReference type="ARBA" id="ARBA00023128"/>
    </source>
</evidence>
<reference evidence="11 12" key="1">
    <citation type="submission" date="2016-10" db="EMBL/GenBank/DDBJ databases">
        <title>Proteomics and genomics reveal pathogen-plant mechanisms compatible with a hemibiotrophic lifestyle of Diplodia corticola.</title>
        <authorList>
            <person name="Fernandes I."/>
            <person name="De Jonge R."/>
            <person name="Van De Peer Y."/>
            <person name="Devreese B."/>
            <person name="Alves A."/>
            <person name="Esteves A.C."/>
        </authorList>
    </citation>
    <scope>NUCLEOTIDE SEQUENCE [LARGE SCALE GENOMIC DNA]</scope>
    <source>
        <strain evidence="11 12">CBS 112549</strain>
    </source>
</reference>
<evidence type="ECO:0000256" key="9">
    <source>
        <dbReference type="RuleBase" id="RU003823"/>
    </source>
</evidence>
<dbReference type="Pfam" id="PF03719">
    <property type="entry name" value="Ribosomal_S5_C"/>
    <property type="match status" value="1"/>
</dbReference>
<proteinExistence type="inferred from homology"/>
<evidence type="ECO:0000313" key="12">
    <source>
        <dbReference type="Proteomes" id="UP000183809"/>
    </source>
</evidence>
<dbReference type="AlphaFoldDB" id="A0A1J9RC30"/>
<dbReference type="PANTHER" id="PTHR48277:SF1">
    <property type="entry name" value="MITOCHONDRIAL RIBOSOMAL PROTEIN S5"/>
    <property type="match status" value="1"/>
</dbReference>
<dbReference type="InterPro" id="IPR020568">
    <property type="entry name" value="Ribosomal_Su5_D2-typ_SF"/>
</dbReference>
<keyword evidence="12" id="KW-1185">Reference proteome</keyword>
<dbReference type="EMBL" id="MNUE01000006">
    <property type="protein sequence ID" value="OJD37722.1"/>
    <property type="molecule type" value="Genomic_DNA"/>
</dbReference>
<dbReference type="GO" id="GO:0005763">
    <property type="term" value="C:mitochondrial small ribosomal subunit"/>
    <property type="evidence" value="ECO:0007669"/>
    <property type="project" value="UniProtKB-ARBA"/>
</dbReference>
<evidence type="ECO:0000256" key="5">
    <source>
        <dbReference type="ARBA" id="ARBA00023274"/>
    </source>
</evidence>
<comment type="similarity">
    <text evidence="2 9">Belongs to the universal ribosomal protein uS5 family.</text>
</comment>
<dbReference type="PANTHER" id="PTHR48277">
    <property type="entry name" value="MITOCHONDRIAL RIBOSOMAL PROTEIN S5"/>
    <property type="match status" value="1"/>
</dbReference>
<dbReference type="GO" id="GO:0006412">
    <property type="term" value="P:translation"/>
    <property type="evidence" value="ECO:0007669"/>
    <property type="project" value="InterPro"/>
</dbReference>
<keyword evidence="3 8" id="KW-0689">Ribosomal protein</keyword>
<dbReference type="GO" id="GO:0003735">
    <property type="term" value="F:structural constituent of ribosome"/>
    <property type="evidence" value="ECO:0007669"/>
    <property type="project" value="UniProtKB-UniRule"/>
</dbReference>
<dbReference type="RefSeq" id="XP_020133837.1">
    <property type="nucleotide sequence ID" value="XM_020277886.1"/>
</dbReference>
<evidence type="ECO:0000256" key="7">
    <source>
        <dbReference type="ARBA" id="ARBA00039335"/>
    </source>
</evidence>
<dbReference type="InterPro" id="IPR014721">
    <property type="entry name" value="Ribsml_uS5_D2-typ_fold_subgr"/>
</dbReference>
<dbReference type="STRING" id="236234.A0A1J9RC30"/>
<protein>
    <recommendedName>
        <fullName evidence="7">Small ribosomal subunit protein uS5m</fullName>
    </recommendedName>
</protein>
<dbReference type="InterPro" id="IPR005324">
    <property type="entry name" value="Ribosomal_uS5_C"/>
</dbReference>
<name>A0A1J9RC30_9PEZI</name>
<evidence type="ECO:0000256" key="1">
    <source>
        <dbReference type="ARBA" id="ARBA00004173"/>
    </source>
</evidence>
<dbReference type="Proteomes" id="UP000183809">
    <property type="component" value="Unassembled WGS sequence"/>
</dbReference>
<dbReference type="SUPFAM" id="SSF54211">
    <property type="entry name" value="Ribosomal protein S5 domain 2-like"/>
    <property type="match status" value="1"/>
</dbReference>
<dbReference type="SUPFAM" id="SSF54768">
    <property type="entry name" value="dsRNA-binding domain-like"/>
    <property type="match status" value="1"/>
</dbReference>
<evidence type="ECO:0000313" key="11">
    <source>
        <dbReference type="EMBL" id="OJD37722.1"/>
    </source>
</evidence>
<organism evidence="11 12">
    <name type="scientific">Diplodia corticola</name>
    <dbReference type="NCBI Taxonomy" id="236234"/>
    <lineage>
        <taxon>Eukaryota</taxon>
        <taxon>Fungi</taxon>
        <taxon>Dikarya</taxon>
        <taxon>Ascomycota</taxon>
        <taxon>Pezizomycotina</taxon>
        <taxon>Dothideomycetes</taxon>
        <taxon>Dothideomycetes incertae sedis</taxon>
        <taxon>Botryosphaeriales</taxon>
        <taxon>Botryosphaeriaceae</taxon>
        <taxon>Diplodia</taxon>
    </lineage>
</organism>
<feature type="domain" description="S5 DRBM" evidence="10">
    <location>
        <begin position="285"/>
        <end position="348"/>
    </location>
</feature>
<dbReference type="GO" id="GO:0003723">
    <property type="term" value="F:RNA binding"/>
    <property type="evidence" value="ECO:0007669"/>
    <property type="project" value="InterPro"/>
</dbReference>
<evidence type="ECO:0000256" key="6">
    <source>
        <dbReference type="ARBA" id="ARBA00037226"/>
    </source>
</evidence>
<dbReference type="FunFam" id="3.30.230.10:FF:000041">
    <property type="entry name" value="37S ribosomal protein S5"/>
    <property type="match status" value="1"/>
</dbReference>
<gene>
    <name evidence="11" type="ORF">BKCO1_6000232</name>
</gene>
<evidence type="ECO:0000259" key="10">
    <source>
        <dbReference type="PROSITE" id="PS50881"/>
    </source>
</evidence>
<dbReference type="PROSITE" id="PS50881">
    <property type="entry name" value="S5_DSRBD"/>
    <property type="match status" value="1"/>
</dbReference>
<keyword evidence="4" id="KW-0496">Mitochondrion</keyword>
<dbReference type="OrthoDB" id="309483at2759"/>
<keyword evidence="5 8" id="KW-0687">Ribonucleoprotein</keyword>
<accession>A0A1J9RC30</accession>
<dbReference type="InterPro" id="IPR013810">
    <property type="entry name" value="Ribosomal_uS5_N"/>
</dbReference>
<dbReference type="GeneID" id="31018147"/>
<evidence type="ECO:0000256" key="2">
    <source>
        <dbReference type="ARBA" id="ARBA00008945"/>
    </source>
</evidence>
<comment type="subcellular location">
    <subcellularLocation>
        <location evidence="1">Mitochondrion</location>
    </subcellularLocation>
</comment>
<dbReference type="FunFam" id="3.30.160.20:FF:000022">
    <property type="entry name" value="28S ribosomal protein S5, mitochondrial"/>
    <property type="match status" value="1"/>
</dbReference>
<dbReference type="Gene3D" id="3.30.160.20">
    <property type="match status" value="1"/>
</dbReference>
<evidence type="ECO:0000256" key="8">
    <source>
        <dbReference type="PROSITE-ProRule" id="PRU00268"/>
    </source>
</evidence>
<dbReference type="InterPro" id="IPR000851">
    <property type="entry name" value="Ribosomal_uS5"/>
</dbReference>
<evidence type="ECO:0000256" key="3">
    <source>
        <dbReference type="ARBA" id="ARBA00022980"/>
    </source>
</evidence>
<sequence length="449" mass="49927">MSTVARPARCLFARASAATRSATTATNAAASASADSSTFLRRQFHASPAHSKRRKPHYPSIKVEHMKQLQDVAQKTFPSFSEEDKKVLAAKYSPEQLAAIEAGEQALDSRDLLVEGWHTDVNNHREADPMALQYNDDLRRLQPVLDKKPRTELDPYADYGVRPRTEDEMAQMLAMFYVEEGERLEALGLQPGSKAEKDEEDRGRVRFLQFLDNPRTFIHANSEEGYRMIENENFSVLAPEMPKIDGLAPKSVGGAAGGAGEGDEEANTLRLTQQTGLTKADIRFLRVKNLVMRRVVNQTRLGKVASMYYLTIAGDGNGMLGVGEGKSTEPEDGRRQSVMNAIRNMKPVVRYENRTIYGEVEGKVGAVNLKLSARPPGFGLRCQHLIFEMARAAGIHDLAARVTRSRNKMNTVKATWEALLGQKLPEDIARARGRKLVDVRKVYYGGSVH</sequence>